<evidence type="ECO:0000256" key="4">
    <source>
        <dbReference type="ARBA" id="ARBA00017099"/>
    </source>
</evidence>
<keyword evidence="9" id="KW-1185">Reference proteome</keyword>
<evidence type="ECO:0000259" key="7">
    <source>
        <dbReference type="Pfam" id="PF04321"/>
    </source>
</evidence>
<dbReference type="Gene3D" id="3.40.50.720">
    <property type="entry name" value="NAD(P)-binding Rossmann-like Domain"/>
    <property type="match status" value="1"/>
</dbReference>
<evidence type="ECO:0000256" key="2">
    <source>
        <dbReference type="ARBA" id="ARBA00010944"/>
    </source>
</evidence>
<comment type="pathway">
    <text evidence="1 6">Carbohydrate biosynthesis; dTDP-L-rhamnose biosynthesis.</text>
</comment>
<protein>
    <recommendedName>
        <fullName evidence="4 6">dTDP-4-dehydrorhamnose reductase</fullName>
        <ecNumber evidence="3 6">1.1.1.133</ecNumber>
    </recommendedName>
</protein>
<dbReference type="InterPro" id="IPR036291">
    <property type="entry name" value="NAD(P)-bd_dom_sf"/>
</dbReference>
<dbReference type="UniPathway" id="UPA00124"/>
<dbReference type="EC" id="1.1.1.133" evidence="3 6"/>
<evidence type="ECO:0000256" key="1">
    <source>
        <dbReference type="ARBA" id="ARBA00004781"/>
    </source>
</evidence>
<organism evidence="8 9">
    <name type="scientific">Flammeovirga aprica JL-4</name>
    <dbReference type="NCBI Taxonomy" id="694437"/>
    <lineage>
        <taxon>Bacteria</taxon>
        <taxon>Pseudomonadati</taxon>
        <taxon>Bacteroidota</taxon>
        <taxon>Cytophagia</taxon>
        <taxon>Cytophagales</taxon>
        <taxon>Flammeovirgaceae</taxon>
        <taxon>Flammeovirga</taxon>
    </lineage>
</organism>
<dbReference type="EMBL" id="JABANE010000014">
    <property type="protein sequence ID" value="NME67783.1"/>
    <property type="molecule type" value="Genomic_DNA"/>
</dbReference>
<dbReference type="PANTHER" id="PTHR10491:SF4">
    <property type="entry name" value="METHIONINE ADENOSYLTRANSFERASE 2 SUBUNIT BETA"/>
    <property type="match status" value="1"/>
</dbReference>
<comment type="catalytic activity">
    <reaction evidence="5">
        <text>dTDP-beta-L-rhamnose + NADP(+) = dTDP-4-dehydro-beta-L-rhamnose + NADPH + H(+)</text>
        <dbReference type="Rhea" id="RHEA:21796"/>
        <dbReference type="ChEBI" id="CHEBI:15378"/>
        <dbReference type="ChEBI" id="CHEBI:57510"/>
        <dbReference type="ChEBI" id="CHEBI:57783"/>
        <dbReference type="ChEBI" id="CHEBI:58349"/>
        <dbReference type="ChEBI" id="CHEBI:62830"/>
        <dbReference type="EC" id="1.1.1.133"/>
    </reaction>
</comment>
<evidence type="ECO:0000256" key="6">
    <source>
        <dbReference type="RuleBase" id="RU364082"/>
    </source>
</evidence>
<keyword evidence="6 8" id="KW-0560">Oxidoreductase</keyword>
<dbReference type="NCBIfam" id="TIGR01214">
    <property type="entry name" value="rmlD"/>
    <property type="match status" value="1"/>
</dbReference>
<evidence type="ECO:0000256" key="5">
    <source>
        <dbReference type="ARBA" id="ARBA00048200"/>
    </source>
</evidence>
<comment type="function">
    <text evidence="6">Catalyzes the reduction of dTDP-6-deoxy-L-lyxo-4-hexulose to yield dTDP-L-rhamnose.</text>
</comment>
<dbReference type="Gene3D" id="3.90.25.10">
    <property type="entry name" value="UDP-galactose 4-epimerase, domain 1"/>
    <property type="match status" value="1"/>
</dbReference>
<proteinExistence type="inferred from homology"/>
<name>A0A7X9P252_9BACT</name>
<comment type="similarity">
    <text evidence="2 6">Belongs to the dTDP-4-dehydrorhamnose reductase family.</text>
</comment>
<gene>
    <name evidence="8" type="primary">rfbD</name>
    <name evidence="8" type="ORF">HHU12_07400</name>
</gene>
<dbReference type="RefSeq" id="WP_169656110.1">
    <property type="nucleotide sequence ID" value="NZ_JABANE010000014.1"/>
</dbReference>
<dbReference type="GO" id="GO:0008831">
    <property type="term" value="F:dTDP-4-dehydrorhamnose reductase activity"/>
    <property type="evidence" value="ECO:0007669"/>
    <property type="project" value="UniProtKB-EC"/>
</dbReference>
<reference evidence="8 9" key="1">
    <citation type="submission" date="2020-04" db="EMBL/GenBank/DDBJ databases">
        <title>Flammeovirga sp. SR4, a novel species isolated from seawater.</title>
        <authorList>
            <person name="Wang X."/>
        </authorList>
    </citation>
    <scope>NUCLEOTIDE SEQUENCE [LARGE SCALE GENOMIC DNA]</scope>
    <source>
        <strain evidence="8 9">ATCC 23126</strain>
    </source>
</reference>
<dbReference type="CDD" id="cd05254">
    <property type="entry name" value="dTDP_HR_like_SDR_e"/>
    <property type="match status" value="1"/>
</dbReference>
<dbReference type="InterPro" id="IPR029903">
    <property type="entry name" value="RmlD-like-bd"/>
</dbReference>
<comment type="caution">
    <text evidence="8">The sequence shown here is derived from an EMBL/GenBank/DDBJ whole genome shotgun (WGS) entry which is preliminary data.</text>
</comment>
<dbReference type="GO" id="GO:0005829">
    <property type="term" value="C:cytosol"/>
    <property type="evidence" value="ECO:0007669"/>
    <property type="project" value="TreeGrafter"/>
</dbReference>
<accession>A0A7X9P252</accession>
<sequence length="285" mass="32348">MNILVTGKNGQLGSEISILTNQYPNFNFVFTDIEELDITDKEAVQNFFIQQKIDLIINCAAYTAVDNAEDNFDIANKVNNIAVKYLTEEAEKHNSKIIHISTDYVFNGNNYLPYKEEDPTSPIGVYGETKLQGEQHILNSSTQGLIIRTSWVYSTFGNNFVKTMLRLGTERDNLGVIGDQVGTPTNARDLALACLEIASKTELWSKENEIYHFSNLGVCSWYDFAFEIMKLSTLDCQVNLIETKDYPTKAKRPQYSVLNKAKITKQFGVKNKHWSISLKETIEQL</sequence>
<dbReference type="PANTHER" id="PTHR10491">
    <property type="entry name" value="DTDP-4-DEHYDRORHAMNOSE REDUCTASE"/>
    <property type="match status" value="1"/>
</dbReference>
<keyword evidence="6" id="KW-0521">NADP</keyword>
<evidence type="ECO:0000313" key="8">
    <source>
        <dbReference type="EMBL" id="NME67783.1"/>
    </source>
</evidence>
<feature type="domain" description="RmlD-like substrate binding" evidence="7">
    <location>
        <begin position="1"/>
        <end position="284"/>
    </location>
</feature>
<dbReference type="Proteomes" id="UP000576082">
    <property type="component" value="Unassembled WGS sequence"/>
</dbReference>
<dbReference type="SUPFAM" id="SSF51735">
    <property type="entry name" value="NAD(P)-binding Rossmann-fold domains"/>
    <property type="match status" value="1"/>
</dbReference>
<evidence type="ECO:0000256" key="3">
    <source>
        <dbReference type="ARBA" id="ARBA00012929"/>
    </source>
</evidence>
<dbReference type="GO" id="GO:0019305">
    <property type="term" value="P:dTDP-rhamnose biosynthetic process"/>
    <property type="evidence" value="ECO:0007669"/>
    <property type="project" value="UniProtKB-UniPathway"/>
</dbReference>
<evidence type="ECO:0000313" key="9">
    <source>
        <dbReference type="Proteomes" id="UP000576082"/>
    </source>
</evidence>
<dbReference type="AlphaFoldDB" id="A0A7X9P252"/>
<dbReference type="InterPro" id="IPR005913">
    <property type="entry name" value="dTDP_dehydrorham_reduct"/>
</dbReference>
<dbReference type="Pfam" id="PF04321">
    <property type="entry name" value="RmlD_sub_bind"/>
    <property type="match status" value="1"/>
</dbReference>